<accession>A0A445BPM8</accession>
<sequence length="510" mass="58267">MKYHTHGRAYLSSFVDAVSKKLSSILEDDFVLERNDSELKLLERLDDCLCDVGPVLDDAELKQFSDERVKKWLMLYMADDFLDELSTKAATAAPRDPGNSYDWSRPVDSIIEDSGVIVIENIVGKLESGVRRKDCWSVFLKHSSISTNPNQYATLEPIGRRIVEKCKGLPLALLLASLLDSIGELIHLRYLNLFDTPIVTLPESICKLYNLQTLKLKNCVELEMLPRGMQGLVNLRHLDIRGASHLKEMPKEITKLKHLNFLSDYIVGKHEETGIRELGTLDNLHGSFCISKLENVKNSGEVLEAKMGNKKHINTLELNWLPDGDIDDVQTERDILGKLQPHQNLKELSIVMAAPHLEELHQYDCPKIDCFADEGLPPSLKNFNSLSATNSRSEGLTHLQLYRCCDVKSFPGEGSLPASLEYLELRKLPNLETLDCKGLHHLTSLKNLRIRYCDYLHNIREEHLLASIENIYIGNECPLTRKLKAMEDLRIEFARYYLDSDYSDDDYWYY</sequence>
<dbReference type="GO" id="GO:0006952">
    <property type="term" value="P:defense response"/>
    <property type="evidence" value="ECO:0007669"/>
    <property type="project" value="UniProtKB-KW"/>
</dbReference>
<keyword evidence="7" id="KW-1185">Reference proteome</keyword>
<dbReference type="InterPro" id="IPR056789">
    <property type="entry name" value="LRR_R13L1-DRL21"/>
</dbReference>
<dbReference type="Proteomes" id="UP000289738">
    <property type="component" value="Chromosome A09"/>
</dbReference>
<keyword evidence="3" id="KW-0611">Plant defense</keyword>
<feature type="domain" description="Disease resistance N-terminal" evidence="4">
    <location>
        <begin position="14"/>
        <end position="93"/>
    </location>
</feature>
<dbReference type="InterPro" id="IPR041118">
    <property type="entry name" value="Rx_N"/>
</dbReference>
<dbReference type="PANTHER" id="PTHR47186:SF42">
    <property type="entry name" value="DISEASE RESISTANCE RPP13-LIKE PROTEIN 1"/>
    <property type="match status" value="1"/>
</dbReference>
<name>A0A445BPM8_ARAHY</name>
<dbReference type="InterPro" id="IPR032675">
    <property type="entry name" value="LRR_dom_sf"/>
</dbReference>
<evidence type="ECO:0000256" key="3">
    <source>
        <dbReference type="ARBA" id="ARBA00022821"/>
    </source>
</evidence>
<dbReference type="Gene3D" id="3.80.10.10">
    <property type="entry name" value="Ribonuclease Inhibitor"/>
    <property type="match status" value="1"/>
</dbReference>
<keyword evidence="1" id="KW-0677">Repeat</keyword>
<evidence type="ECO:0000313" key="7">
    <source>
        <dbReference type="Proteomes" id="UP000289738"/>
    </source>
</evidence>
<feature type="domain" description="R13L1/DRL21-like LRR repeat region" evidence="5">
    <location>
        <begin position="275"/>
        <end position="427"/>
    </location>
</feature>
<evidence type="ECO:0000259" key="5">
    <source>
        <dbReference type="Pfam" id="PF25019"/>
    </source>
</evidence>
<dbReference type="GO" id="GO:0000166">
    <property type="term" value="F:nucleotide binding"/>
    <property type="evidence" value="ECO:0007669"/>
    <property type="project" value="UniProtKB-KW"/>
</dbReference>
<dbReference type="PANTHER" id="PTHR47186">
    <property type="entry name" value="LEUCINE-RICH REPEAT-CONTAINING PROTEIN 57"/>
    <property type="match status" value="1"/>
</dbReference>
<dbReference type="SUPFAM" id="SSF52058">
    <property type="entry name" value="L domain-like"/>
    <property type="match status" value="1"/>
</dbReference>
<comment type="caution">
    <text evidence="6">The sequence shown here is derived from an EMBL/GenBank/DDBJ whole genome shotgun (WGS) entry which is preliminary data.</text>
</comment>
<keyword evidence="2" id="KW-0547">Nucleotide-binding</keyword>
<evidence type="ECO:0000256" key="2">
    <source>
        <dbReference type="ARBA" id="ARBA00022741"/>
    </source>
</evidence>
<dbReference type="EMBL" id="SDMP01000009">
    <property type="protein sequence ID" value="RYR40629.1"/>
    <property type="molecule type" value="Genomic_DNA"/>
</dbReference>
<dbReference type="Pfam" id="PF25019">
    <property type="entry name" value="LRR_R13L1-DRL21"/>
    <property type="match status" value="1"/>
</dbReference>
<protein>
    <submittedName>
        <fullName evidence="6">Uncharacterized protein</fullName>
    </submittedName>
</protein>
<dbReference type="Pfam" id="PF18052">
    <property type="entry name" value="Rx_N"/>
    <property type="match status" value="1"/>
</dbReference>
<evidence type="ECO:0000259" key="4">
    <source>
        <dbReference type="Pfam" id="PF18052"/>
    </source>
</evidence>
<reference evidence="6 7" key="1">
    <citation type="submission" date="2019-01" db="EMBL/GenBank/DDBJ databases">
        <title>Sequencing of cultivated peanut Arachis hypogaea provides insights into genome evolution and oil improvement.</title>
        <authorList>
            <person name="Chen X."/>
        </authorList>
    </citation>
    <scope>NUCLEOTIDE SEQUENCE [LARGE SCALE GENOMIC DNA]</scope>
    <source>
        <strain evidence="7">cv. Fuhuasheng</strain>
        <tissue evidence="6">Leaves</tissue>
    </source>
</reference>
<evidence type="ECO:0000256" key="1">
    <source>
        <dbReference type="ARBA" id="ARBA00022737"/>
    </source>
</evidence>
<proteinExistence type="predicted"/>
<organism evidence="6 7">
    <name type="scientific">Arachis hypogaea</name>
    <name type="common">Peanut</name>
    <dbReference type="NCBI Taxonomy" id="3818"/>
    <lineage>
        <taxon>Eukaryota</taxon>
        <taxon>Viridiplantae</taxon>
        <taxon>Streptophyta</taxon>
        <taxon>Embryophyta</taxon>
        <taxon>Tracheophyta</taxon>
        <taxon>Spermatophyta</taxon>
        <taxon>Magnoliopsida</taxon>
        <taxon>eudicotyledons</taxon>
        <taxon>Gunneridae</taxon>
        <taxon>Pentapetalae</taxon>
        <taxon>rosids</taxon>
        <taxon>fabids</taxon>
        <taxon>Fabales</taxon>
        <taxon>Fabaceae</taxon>
        <taxon>Papilionoideae</taxon>
        <taxon>50 kb inversion clade</taxon>
        <taxon>dalbergioids sensu lato</taxon>
        <taxon>Dalbergieae</taxon>
        <taxon>Pterocarpus clade</taxon>
        <taxon>Arachis</taxon>
    </lineage>
</organism>
<dbReference type="AlphaFoldDB" id="A0A445BPM8"/>
<evidence type="ECO:0000313" key="6">
    <source>
        <dbReference type="EMBL" id="RYR40629.1"/>
    </source>
</evidence>
<gene>
    <name evidence="6" type="ORF">Ahy_A09g046379</name>
</gene>